<evidence type="ECO:0000313" key="5">
    <source>
        <dbReference type="Proteomes" id="UP001174136"/>
    </source>
</evidence>
<evidence type="ECO:0000256" key="3">
    <source>
        <dbReference type="SAM" id="Phobius"/>
    </source>
</evidence>
<protein>
    <submittedName>
        <fullName evidence="4">Uncharacterized protein</fullName>
    </submittedName>
</protein>
<keyword evidence="3" id="KW-0472">Membrane</keyword>
<sequence>MIKAVDKGWGSRQTQGRHTTLWHRTKADADPDAAQSPKQPGYRSGQSDQHNINKVKHIFYSILSQTSHTVRTLYAKHLERQIELADVKITLKKRKLQEMELDLEIKRRTLRKLDLEIQKLEREACCDGVWGSARGVKRNDYPLSPSSTLRILSGFLWTIHNYTGSKPTSWHAGMPGVVATDGTHIQIIAPSKDEDVFVNRKKVHTSTRRLLLMQLLTFLMLLQSGLGLPVIRRLSLQDVLTPLSPQPGAVKV</sequence>
<keyword evidence="1" id="KW-0175">Coiled coil</keyword>
<keyword evidence="5" id="KW-1185">Reference proteome</keyword>
<gene>
    <name evidence="4" type="ORF">N1851_011163</name>
</gene>
<organism evidence="4 5">
    <name type="scientific">Merluccius polli</name>
    <name type="common">Benguela hake</name>
    <name type="synonym">Merluccius cadenati</name>
    <dbReference type="NCBI Taxonomy" id="89951"/>
    <lineage>
        <taxon>Eukaryota</taxon>
        <taxon>Metazoa</taxon>
        <taxon>Chordata</taxon>
        <taxon>Craniata</taxon>
        <taxon>Vertebrata</taxon>
        <taxon>Euteleostomi</taxon>
        <taxon>Actinopterygii</taxon>
        <taxon>Neopterygii</taxon>
        <taxon>Teleostei</taxon>
        <taxon>Neoteleostei</taxon>
        <taxon>Acanthomorphata</taxon>
        <taxon>Zeiogadaria</taxon>
        <taxon>Gadariae</taxon>
        <taxon>Gadiformes</taxon>
        <taxon>Gadoidei</taxon>
        <taxon>Merlucciidae</taxon>
        <taxon>Merluccius</taxon>
    </lineage>
</organism>
<name>A0AA47MXJ1_MERPO</name>
<dbReference type="Proteomes" id="UP001174136">
    <property type="component" value="Unassembled WGS sequence"/>
</dbReference>
<feature type="transmembrane region" description="Helical" evidence="3">
    <location>
        <begin position="210"/>
        <end position="231"/>
    </location>
</feature>
<feature type="region of interest" description="Disordered" evidence="2">
    <location>
        <begin position="1"/>
        <end position="48"/>
    </location>
</feature>
<dbReference type="AlphaFoldDB" id="A0AA47MXJ1"/>
<evidence type="ECO:0000256" key="1">
    <source>
        <dbReference type="SAM" id="Coils"/>
    </source>
</evidence>
<evidence type="ECO:0000256" key="2">
    <source>
        <dbReference type="SAM" id="MobiDB-lite"/>
    </source>
</evidence>
<feature type="coiled-coil region" evidence="1">
    <location>
        <begin position="96"/>
        <end position="123"/>
    </location>
</feature>
<keyword evidence="3" id="KW-1133">Transmembrane helix</keyword>
<dbReference type="EMBL" id="JAOPHQ010002015">
    <property type="protein sequence ID" value="KAK0148508.1"/>
    <property type="molecule type" value="Genomic_DNA"/>
</dbReference>
<accession>A0AA47MXJ1</accession>
<reference evidence="4" key="1">
    <citation type="journal article" date="2023" name="Front. Mar. Sci.">
        <title>A new Merluccius polli reference genome to investigate the effects of global change in West African waters.</title>
        <authorList>
            <person name="Mateo J.L."/>
            <person name="Blanco-Fernandez C."/>
            <person name="Garcia-Vazquez E."/>
            <person name="Machado-Schiaffino G."/>
        </authorList>
    </citation>
    <scope>NUCLEOTIDE SEQUENCE</scope>
    <source>
        <strain evidence="4">C29</strain>
        <tissue evidence="4">Fin</tissue>
    </source>
</reference>
<proteinExistence type="predicted"/>
<evidence type="ECO:0000313" key="4">
    <source>
        <dbReference type="EMBL" id="KAK0148508.1"/>
    </source>
</evidence>
<comment type="caution">
    <text evidence="4">The sequence shown here is derived from an EMBL/GenBank/DDBJ whole genome shotgun (WGS) entry which is preliminary data.</text>
</comment>
<keyword evidence="3" id="KW-0812">Transmembrane</keyword>